<dbReference type="EMBL" id="JACXVP010000002">
    <property type="protein sequence ID" value="KAG5621442.1"/>
    <property type="molecule type" value="Genomic_DNA"/>
</dbReference>
<feature type="domain" description="TF-B3" evidence="6">
    <location>
        <begin position="1"/>
        <end position="56"/>
    </location>
</feature>
<dbReference type="Proteomes" id="UP000824120">
    <property type="component" value="Chromosome 2"/>
</dbReference>
<dbReference type="Gene3D" id="2.40.330.10">
    <property type="entry name" value="DNA-binding pseudobarrel domain"/>
    <property type="match status" value="1"/>
</dbReference>
<evidence type="ECO:0000259" key="6">
    <source>
        <dbReference type="PROSITE" id="PS50863"/>
    </source>
</evidence>
<evidence type="ECO:0000313" key="7">
    <source>
        <dbReference type="EMBL" id="KAG5621442.1"/>
    </source>
</evidence>
<dbReference type="GO" id="GO:0003677">
    <property type="term" value="F:DNA binding"/>
    <property type="evidence" value="ECO:0007669"/>
    <property type="project" value="UniProtKB-KW"/>
</dbReference>
<gene>
    <name evidence="7" type="ORF">H5410_006660</name>
</gene>
<keyword evidence="8" id="KW-1185">Reference proteome</keyword>
<evidence type="ECO:0000256" key="4">
    <source>
        <dbReference type="ARBA" id="ARBA00023163"/>
    </source>
</evidence>
<organism evidence="7 8">
    <name type="scientific">Solanum commersonii</name>
    <name type="common">Commerson's wild potato</name>
    <name type="synonym">Commerson's nightshade</name>
    <dbReference type="NCBI Taxonomy" id="4109"/>
    <lineage>
        <taxon>Eukaryota</taxon>
        <taxon>Viridiplantae</taxon>
        <taxon>Streptophyta</taxon>
        <taxon>Embryophyta</taxon>
        <taxon>Tracheophyta</taxon>
        <taxon>Spermatophyta</taxon>
        <taxon>Magnoliopsida</taxon>
        <taxon>eudicotyledons</taxon>
        <taxon>Gunneridae</taxon>
        <taxon>Pentapetalae</taxon>
        <taxon>asterids</taxon>
        <taxon>lamiids</taxon>
        <taxon>Solanales</taxon>
        <taxon>Solanaceae</taxon>
        <taxon>Solanoideae</taxon>
        <taxon>Solaneae</taxon>
        <taxon>Solanum</taxon>
    </lineage>
</organism>
<protein>
    <recommendedName>
        <fullName evidence="6">TF-B3 domain-containing protein</fullName>
    </recommendedName>
</protein>
<keyword evidence="3" id="KW-0238">DNA-binding</keyword>
<keyword evidence="5" id="KW-0539">Nucleus</keyword>
<evidence type="ECO:0000313" key="8">
    <source>
        <dbReference type="Proteomes" id="UP000824120"/>
    </source>
</evidence>
<evidence type="ECO:0000256" key="2">
    <source>
        <dbReference type="ARBA" id="ARBA00023015"/>
    </source>
</evidence>
<dbReference type="InterPro" id="IPR003340">
    <property type="entry name" value="B3_DNA-bd"/>
</dbReference>
<evidence type="ECO:0000256" key="1">
    <source>
        <dbReference type="ARBA" id="ARBA00004123"/>
    </source>
</evidence>
<dbReference type="OrthoDB" id="10501602at2759"/>
<comment type="subcellular location">
    <subcellularLocation>
        <location evidence="1">Nucleus</location>
    </subcellularLocation>
</comment>
<name>A0A9J6AB54_SOLCO</name>
<keyword evidence="2" id="KW-0805">Transcription regulation</keyword>
<dbReference type="AlphaFoldDB" id="A0A9J6AB54"/>
<sequence length="71" mass="8314">MKKAKKYWRVAHMSGTIRITRGWATFRTHNKIVCGDSCRFKLIRGNILQVPKHPSLQSYHNVRCSRAEEKS</sequence>
<accession>A0A9J6AB54</accession>
<dbReference type="InterPro" id="IPR015300">
    <property type="entry name" value="DNA-bd_pseudobarrel_sf"/>
</dbReference>
<dbReference type="SUPFAM" id="SSF101936">
    <property type="entry name" value="DNA-binding pseudobarrel domain"/>
    <property type="match status" value="1"/>
</dbReference>
<comment type="caution">
    <text evidence="7">The sequence shown here is derived from an EMBL/GenBank/DDBJ whole genome shotgun (WGS) entry which is preliminary data.</text>
</comment>
<keyword evidence="4" id="KW-0804">Transcription</keyword>
<evidence type="ECO:0000256" key="5">
    <source>
        <dbReference type="ARBA" id="ARBA00023242"/>
    </source>
</evidence>
<proteinExistence type="predicted"/>
<evidence type="ECO:0000256" key="3">
    <source>
        <dbReference type="ARBA" id="ARBA00023125"/>
    </source>
</evidence>
<dbReference type="GO" id="GO:0005634">
    <property type="term" value="C:nucleus"/>
    <property type="evidence" value="ECO:0007669"/>
    <property type="project" value="UniProtKB-SubCell"/>
</dbReference>
<dbReference type="PROSITE" id="PS50863">
    <property type="entry name" value="B3"/>
    <property type="match status" value="1"/>
</dbReference>
<reference evidence="7 8" key="1">
    <citation type="submission" date="2020-09" db="EMBL/GenBank/DDBJ databases">
        <title>De no assembly of potato wild relative species, Solanum commersonii.</title>
        <authorList>
            <person name="Cho K."/>
        </authorList>
    </citation>
    <scope>NUCLEOTIDE SEQUENCE [LARGE SCALE GENOMIC DNA]</scope>
    <source>
        <strain evidence="7">LZ3.2</strain>
        <tissue evidence="7">Leaf</tissue>
    </source>
</reference>